<dbReference type="Proteomes" id="UP000827976">
    <property type="component" value="Chromosome 3"/>
</dbReference>
<proteinExistence type="predicted"/>
<comment type="caution">
    <text evidence="1">The sequence shown here is derived from an EMBL/GenBank/DDBJ whole genome shotgun (WGS) entry which is preliminary data.</text>
</comment>
<dbReference type="EMBL" id="CM037013">
    <property type="protein sequence ID" value="KAH7688754.1"/>
    <property type="molecule type" value="Genomic_DNA"/>
</dbReference>
<organism evidence="1 2">
    <name type="scientific">Dioscorea alata</name>
    <name type="common">Purple yam</name>
    <dbReference type="NCBI Taxonomy" id="55571"/>
    <lineage>
        <taxon>Eukaryota</taxon>
        <taxon>Viridiplantae</taxon>
        <taxon>Streptophyta</taxon>
        <taxon>Embryophyta</taxon>
        <taxon>Tracheophyta</taxon>
        <taxon>Spermatophyta</taxon>
        <taxon>Magnoliopsida</taxon>
        <taxon>Liliopsida</taxon>
        <taxon>Dioscoreales</taxon>
        <taxon>Dioscoreaceae</taxon>
        <taxon>Dioscorea</taxon>
    </lineage>
</organism>
<evidence type="ECO:0000313" key="1">
    <source>
        <dbReference type="EMBL" id="KAH7688754.1"/>
    </source>
</evidence>
<name>A0ACB7WLG1_DIOAL</name>
<keyword evidence="2" id="KW-1185">Reference proteome</keyword>
<reference evidence="2" key="1">
    <citation type="journal article" date="2022" name="Nat. Commun.">
        <title>Chromosome evolution and the genetic basis of agronomically important traits in greater yam.</title>
        <authorList>
            <person name="Bredeson J.V."/>
            <person name="Lyons J.B."/>
            <person name="Oniyinde I.O."/>
            <person name="Okereke N.R."/>
            <person name="Kolade O."/>
            <person name="Nnabue I."/>
            <person name="Nwadili C.O."/>
            <person name="Hribova E."/>
            <person name="Parker M."/>
            <person name="Nwogha J."/>
            <person name="Shu S."/>
            <person name="Carlson J."/>
            <person name="Kariba R."/>
            <person name="Muthemba S."/>
            <person name="Knop K."/>
            <person name="Barton G.J."/>
            <person name="Sherwood A.V."/>
            <person name="Lopez-Montes A."/>
            <person name="Asiedu R."/>
            <person name="Jamnadass R."/>
            <person name="Muchugi A."/>
            <person name="Goodstein D."/>
            <person name="Egesi C.N."/>
            <person name="Featherston J."/>
            <person name="Asfaw A."/>
            <person name="Simpson G.G."/>
            <person name="Dolezel J."/>
            <person name="Hendre P.S."/>
            <person name="Van Deynze A."/>
            <person name="Kumar P.L."/>
            <person name="Obidiegwu J.E."/>
            <person name="Bhattacharjee R."/>
            <person name="Rokhsar D.S."/>
        </authorList>
    </citation>
    <scope>NUCLEOTIDE SEQUENCE [LARGE SCALE GENOMIC DNA]</scope>
    <source>
        <strain evidence="2">cv. TDa95/00328</strain>
    </source>
</reference>
<accession>A0ACB7WLG1</accession>
<sequence length="85" mass="9627">MTTLLEYLVLVPRRSSCSCSLRMMKAWPPSSKTSNAMTSTSPLLSHRIKSVKESYRDTTAATTKLTTNKTSIFFIFDSNNEQCQR</sequence>
<protein>
    <submittedName>
        <fullName evidence="1">Uncharacterized protein</fullName>
    </submittedName>
</protein>
<evidence type="ECO:0000313" key="2">
    <source>
        <dbReference type="Proteomes" id="UP000827976"/>
    </source>
</evidence>
<gene>
    <name evidence="1" type="ORF">IHE45_03G052100</name>
</gene>